<dbReference type="EMBL" id="PYGD01000012">
    <property type="protein sequence ID" value="PSK89234.1"/>
    <property type="molecule type" value="Genomic_DNA"/>
</dbReference>
<gene>
    <name evidence="1" type="ORF">B0I18_11235</name>
</gene>
<keyword evidence="1" id="KW-0378">Hydrolase</keyword>
<comment type="caution">
    <text evidence="1">The sequence shown here is derived from an EMBL/GenBank/DDBJ whole genome shotgun (WGS) entry which is preliminary data.</text>
</comment>
<dbReference type="SUPFAM" id="SSF56784">
    <property type="entry name" value="HAD-like"/>
    <property type="match status" value="1"/>
</dbReference>
<dbReference type="InterPro" id="IPR036412">
    <property type="entry name" value="HAD-like_sf"/>
</dbReference>
<evidence type="ECO:0000313" key="2">
    <source>
        <dbReference type="Proteomes" id="UP000240572"/>
    </source>
</evidence>
<dbReference type="RefSeq" id="WP_106524890.1">
    <property type="nucleotide sequence ID" value="NZ_PYGD01000012.1"/>
</dbReference>
<accession>A0A2P8CW77</accession>
<organism evidence="1 2">
    <name type="scientific">Taibaiella chishuiensis</name>
    <dbReference type="NCBI Taxonomy" id="1434707"/>
    <lineage>
        <taxon>Bacteria</taxon>
        <taxon>Pseudomonadati</taxon>
        <taxon>Bacteroidota</taxon>
        <taxon>Chitinophagia</taxon>
        <taxon>Chitinophagales</taxon>
        <taxon>Chitinophagaceae</taxon>
        <taxon>Taibaiella</taxon>
    </lineage>
</organism>
<reference evidence="1 2" key="1">
    <citation type="submission" date="2018-03" db="EMBL/GenBank/DDBJ databases">
        <title>Genomic Encyclopedia of Type Strains, Phase III (KMG-III): the genomes of soil and plant-associated and newly described type strains.</title>
        <authorList>
            <person name="Whitman W."/>
        </authorList>
    </citation>
    <scope>NUCLEOTIDE SEQUENCE [LARGE SCALE GENOMIC DNA]</scope>
    <source>
        <strain evidence="1 2">CGMCC 1.12700</strain>
    </source>
</reference>
<dbReference type="NCBIfam" id="TIGR02254">
    <property type="entry name" value="YjjG_YfnB"/>
    <property type="match status" value="1"/>
</dbReference>
<dbReference type="Proteomes" id="UP000240572">
    <property type="component" value="Unassembled WGS sequence"/>
</dbReference>
<dbReference type="NCBIfam" id="TIGR01549">
    <property type="entry name" value="HAD-SF-IA-v1"/>
    <property type="match status" value="1"/>
</dbReference>
<dbReference type="PANTHER" id="PTHR47478">
    <property type="match status" value="1"/>
</dbReference>
<dbReference type="SFLD" id="SFLDS00003">
    <property type="entry name" value="Haloacid_Dehalogenase"/>
    <property type="match status" value="1"/>
</dbReference>
<dbReference type="SFLD" id="SFLDG01129">
    <property type="entry name" value="C1.5:_HAD__Beta-PGM__Phosphata"/>
    <property type="match status" value="1"/>
</dbReference>
<dbReference type="OrthoDB" id="9802350at2"/>
<protein>
    <submittedName>
        <fullName evidence="1">Putative hydrolase of the HAD superfamily</fullName>
    </submittedName>
</protein>
<dbReference type="GO" id="GO:0008253">
    <property type="term" value="F:5'-nucleotidase activity"/>
    <property type="evidence" value="ECO:0007669"/>
    <property type="project" value="InterPro"/>
</dbReference>
<name>A0A2P8CW77_9BACT</name>
<sequence length="232" mass="27503">MSPYRHIFFDLDHTLWDFEANSAATLEQLYRDFDLEQRGIPGFEAFRSTYEMHNEKFWERFRKGFVRREELRWKRMWHTLLDFRIGDTVMANEMSRIYLDILPQQGKLMPHAQDVLEYCINRNYKLHLITNGFETTQWQKMRTSGIDHYFAEVITSERSNSMKPKAGIFDFALATTGATLNESIMIGDSLEADIDGAMNYGMDYIYYNPLKKPHTRTLTHEIDCLSRIKDLL</sequence>
<dbReference type="InterPro" id="IPR023214">
    <property type="entry name" value="HAD_sf"/>
</dbReference>
<dbReference type="InterPro" id="IPR006439">
    <property type="entry name" value="HAD-SF_hydro_IA"/>
</dbReference>
<dbReference type="InterPro" id="IPR052550">
    <property type="entry name" value="Pyrimidine_5'-ntase_YjjG"/>
</dbReference>
<dbReference type="Gene3D" id="3.40.50.1000">
    <property type="entry name" value="HAD superfamily/HAD-like"/>
    <property type="match status" value="1"/>
</dbReference>
<dbReference type="InterPro" id="IPR023198">
    <property type="entry name" value="PGP-like_dom2"/>
</dbReference>
<dbReference type="InterPro" id="IPR011951">
    <property type="entry name" value="HAD-SF_hydro_IA_YjjG/PynA"/>
</dbReference>
<dbReference type="Pfam" id="PF00702">
    <property type="entry name" value="Hydrolase"/>
    <property type="match status" value="1"/>
</dbReference>
<dbReference type="AlphaFoldDB" id="A0A2P8CW77"/>
<dbReference type="Gene3D" id="1.10.150.240">
    <property type="entry name" value="Putative phosphatase, domain 2"/>
    <property type="match status" value="1"/>
</dbReference>
<keyword evidence="2" id="KW-1185">Reference proteome</keyword>
<evidence type="ECO:0000313" key="1">
    <source>
        <dbReference type="EMBL" id="PSK89234.1"/>
    </source>
</evidence>
<proteinExistence type="predicted"/>
<dbReference type="PANTHER" id="PTHR47478:SF1">
    <property type="entry name" value="PYRIMIDINE 5'-NUCLEOTIDASE YJJG"/>
    <property type="match status" value="1"/>
</dbReference>